<comment type="miscellaneous">
    <text evidence="8">The reaction proceeds by a bi uni uni bi ping pong mechanism.</text>
</comment>
<feature type="binding site" evidence="8">
    <location>
        <begin position="47"/>
        <end position="54"/>
    </location>
    <ligand>
        <name>ATP</name>
        <dbReference type="ChEBI" id="CHEBI:30616"/>
    </ligand>
</feature>
<evidence type="ECO:0000256" key="5">
    <source>
        <dbReference type="ARBA" id="ARBA00022741"/>
    </source>
</evidence>
<keyword evidence="8" id="KW-0963">Cytoplasm</keyword>
<keyword evidence="5 8" id="KW-0547">Nucleotide-binding</keyword>
<proteinExistence type="inferred from homology"/>
<dbReference type="InterPro" id="IPR014729">
    <property type="entry name" value="Rossmann-like_a/b/a_fold"/>
</dbReference>
<comment type="function">
    <text evidence="8">Catalyzes the condensation of pantoate with beta-alanine in an ATP-dependent reaction via a pantoyl-adenylate intermediate.</text>
</comment>
<feature type="active site" description="Proton donor" evidence="8">
    <location>
        <position position="54"/>
    </location>
</feature>
<protein>
    <recommendedName>
        <fullName evidence="8">Pantothenate synthetase</fullName>
        <shortName evidence="8">PS</shortName>
        <ecNumber evidence="8">6.3.2.1</ecNumber>
    </recommendedName>
    <alternativeName>
        <fullName evidence="8">Pantoate--beta-alanine ligase</fullName>
    </alternativeName>
    <alternativeName>
        <fullName evidence="8">Pantoate-activating enzyme</fullName>
    </alternativeName>
</protein>
<dbReference type="Gene3D" id="3.30.1300.10">
    <property type="entry name" value="Pantoate-beta-alanine ligase, C-terminal domain"/>
    <property type="match status" value="1"/>
</dbReference>
<keyword evidence="6 8" id="KW-0067">ATP-binding</keyword>
<feature type="binding site" evidence="8">
    <location>
        <position position="79"/>
    </location>
    <ligand>
        <name>beta-alanine</name>
        <dbReference type="ChEBI" id="CHEBI:57966"/>
    </ligand>
</feature>
<dbReference type="Pfam" id="PF02569">
    <property type="entry name" value="Pantoate_ligase"/>
    <property type="match status" value="1"/>
</dbReference>
<comment type="subunit">
    <text evidence="8">Homodimer.</text>
</comment>
<dbReference type="EMBL" id="JBHTCH010000027">
    <property type="protein sequence ID" value="MFC7362788.1"/>
    <property type="molecule type" value="Genomic_DNA"/>
</dbReference>
<evidence type="ECO:0000256" key="8">
    <source>
        <dbReference type="HAMAP-Rule" id="MF_00158"/>
    </source>
</evidence>
<dbReference type="InterPro" id="IPR042176">
    <property type="entry name" value="Pantoate_ligase_C"/>
</dbReference>
<sequence length="325" mass="34899">MTSSPVLASTREELADLLAHARRSGRRVETGAGRPPEDERVCLVPTMGALHEGHASLIRTAREATAGPVVVSIFVNPMQFAPTEDLDRYPRTLDADLEVCAAEGADVVFAPSVEEMYPGGFSHDSVRDGVTVAPGALGEILDGASRPGHFDGVLTVVAKLFGLVRPDLAVFGEKDYQQLTLIRRMVRDLCMGIEIVGAETVREPDGLAMSSRNRYLDATERRTAVALSRALRVAQERAPYGVPAARWAAMSILNVEPGLELDYLALTSTDLGEAPETGEGRILVAARVGTTRLIDNMPIAFDRLTPDLMTAGTAPAASTYEERDS</sequence>
<evidence type="ECO:0000256" key="1">
    <source>
        <dbReference type="ARBA" id="ARBA00004990"/>
    </source>
</evidence>
<dbReference type="GO" id="GO:0004592">
    <property type="term" value="F:pantoate-beta-alanine ligase activity"/>
    <property type="evidence" value="ECO:0007669"/>
    <property type="project" value="UniProtKB-EC"/>
</dbReference>
<comment type="similarity">
    <text evidence="2 8">Belongs to the pantothenate synthetase family.</text>
</comment>
<dbReference type="CDD" id="cd00560">
    <property type="entry name" value="PanC"/>
    <property type="match status" value="1"/>
</dbReference>
<evidence type="ECO:0000256" key="4">
    <source>
        <dbReference type="ARBA" id="ARBA00022655"/>
    </source>
</evidence>
<dbReference type="PANTHER" id="PTHR21299">
    <property type="entry name" value="CYTIDYLATE KINASE/PANTOATE-BETA-ALANINE LIGASE"/>
    <property type="match status" value="1"/>
</dbReference>
<evidence type="ECO:0000256" key="7">
    <source>
        <dbReference type="ARBA" id="ARBA00048258"/>
    </source>
</evidence>
<dbReference type="InterPro" id="IPR003721">
    <property type="entry name" value="Pantoate_ligase"/>
</dbReference>
<dbReference type="SUPFAM" id="SSF52374">
    <property type="entry name" value="Nucleotidylyl transferase"/>
    <property type="match status" value="1"/>
</dbReference>
<dbReference type="Proteomes" id="UP001596524">
    <property type="component" value="Unassembled WGS sequence"/>
</dbReference>
<evidence type="ECO:0000256" key="3">
    <source>
        <dbReference type="ARBA" id="ARBA00022598"/>
    </source>
</evidence>
<name>A0ABW2NB01_9ACTN</name>
<comment type="caution">
    <text evidence="9">The sequence shown here is derived from an EMBL/GenBank/DDBJ whole genome shotgun (WGS) entry which is preliminary data.</text>
</comment>
<evidence type="ECO:0000313" key="10">
    <source>
        <dbReference type="Proteomes" id="UP001596524"/>
    </source>
</evidence>
<evidence type="ECO:0000256" key="6">
    <source>
        <dbReference type="ARBA" id="ARBA00022840"/>
    </source>
</evidence>
<comment type="catalytic activity">
    <reaction evidence="7 8">
        <text>(R)-pantoate + beta-alanine + ATP = (R)-pantothenate + AMP + diphosphate + H(+)</text>
        <dbReference type="Rhea" id="RHEA:10912"/>
        <dbReference type="ChEBI" id="CHEBI:15378"/>
        <dbReference type="ChEBI" id="CHEBI:15980"/>
        <dbReference type="ChEBI" id="CHEBI:29032"/>
        <dbReference type="ChEBI" id="CHEBI:30616"/>
        <dbReference type="ChEBI" id="CHEBI:33019"/>
        <dbReference type="ChEBI" id="CHEBI:57966"/>
        <dbReference type="ChEBI" id="CHEBI:456215"/>
        <dbReference type="EC" id="6.3.2.1"/>
    </reaction>
</comment>
<keyword evidence="10" id="KW-1185">Reference proteome</keyword>
<comment type="subcellular location">
    <subcellularLocation>
        <location evidence="8">Cytoplasm</location>
    </subcellularLocation>
</comment>
<keyword evidence="3 8" id="KW-0436">Ligase</keyword>
<dbReference type="HAMAP" id="MF_00158">
    <property type="entry name" value="PanC"/>
    <property type="match status" value="1"/>
</dbReference>
<feature type="binding site" evidence="8">
    <location>
        <begin position="209"/>
        <end position="212"/>
    </location>
    <ligand>
        <name>ATP</name>
        <dbReference type="ChEBI" id="CHEBI:30616"/>
    </ligand>
</feature>
<dbReference type="Gene3D" id="3.40.50.620">
    <property type="entry name" value="HUPs"/>
    <property type="match status" value="1"/>
</dbReference>
<comment type="pathway">
    <text evidence="1 8">Cofactor biosynthesis; (R)-pantothenate biosynthesis; (R)-pantothenate from (R)-pantoate and beta-alanine: step 1/1.</text>
</comment>
<keyword evidence="4 8" id="KW-0566">Pantothenate biosynthesis</keyword>
<reference evidence="10" key="1">
    <citation type="journal article" date="2019" name="Int. J. Syst. Evol. Microbiol.">
        <title>The Global Catalogue of Microorganisms (GCM) 10K type strain sequencing project: providing services to taxonomists for standard genome sequencing and annotation.</title>
        <authorList>
            <consortium name="The Broad Institute Genomics Platform"/>
            <consortium name="The Broad Institute Genome Sequencing Center for Infectious Disease"/>
            <person name="Wu L."/>
            <person name="Ma J."/>
        </authorList>
    </citation>
    <scope>NUCLEOTIDE SEQUENCE [LARGE SCALE GENOMIC DNA]</scope>
    <source>
        <strain evidence="10">FCH27</strain>
    </source>
</reference>
<evidence type="ECO:0000256" key="2">
    <source>
        <dbReference type="ARBA" id="ARBA00009256"/>
    </source>
</evidence>
<accession>A0ABW2NB01</accession>
<feature type="binding site" evidence="8">
    <location>
        <position position="79"/>
    </location>
    <ligand>
        <name>(R)-pantoate</name>
        <dbReference type="ChEBI" id="CHEBI:15980"/>
    </ligand>
</feature>
<gene>
    <name evidence="8 9" type="primary">panC</name>
    <name evidence="9" type="ORF">ACFQO6_21140</name>
</gene>
<organism evidence="9 10">
    <name type="scientific">Nocardioides astragali</name>
    <dbReference type="NCBI Taxonomy" id="1776736"/>
    <lineage>
        <taxon>Bacteria</taxon>
        <taxon>Bacillati</taxon>
        <taxon>Actinomycetota</taxon>
        <taxon>Actinomycetes</taxon>
        <taxon>Propionibacteriales</taxon>
        <taxon>Nocardioidaceae</taxon>
        <taxon>Nocardioides</taxon>
    </lineage>
</organism>
<feature type="binding site" evidence="8">
    <location>
        <begin position="172"/>
        <end position="175"/>
    </location>
    <ligand>
        <name>ATP</name>
        <dbReference type="ChEBI" id="CHEBI:30616"/>
    </ligand>
</feature>
<dbReference type="NCBIfam" id="TIGR00018">
    <property type="entry name" value="panC"/>
    <property type="match status" value="1"/>
</dbReference>
<evidence type="ECO:0000313" key="9">
    <source>
        <dbReference type="EMBL" id="MFC7362788.1"/>
    </source>
</evidence>
<dbReference type="EC" id="6.3.2.1" evidence="8"/>
<feature type="binding site" evidence="8">
    <location>
        <position position="201"/>
    </location>
    <ligand>
        <name>ATP</name>
        <dbReference type="ChEBI" id="CHEBI:30616"/>
    </ligand>
</feature>
<dbReference type="RefSeq" id="WP_255892831.1">
    <property type="nucleotide sequence ID" value="NZ_JAFMZM010000007.1"/>
</dbReference>
<dbReference type="PANTHER" id="PTHR21299:SF1">
    <property type="entry name" value="PANTOATE--BETA-ALANINE LIGASE"/>
    <property type="match status" value="1"/>
</dbReference>
<feature type="binding site" evidence="8">
    <location>
        <position position="178"/>
    </location>
    <ligand>
        <name>(R)-pantoate</name>
        <dbReference type="ChEBI" id="CHEBI:15980"/>
    </ligand>
</feature>